<keyword evidence="12" id="KW-0067">ATP-binding</keyword>
<dbReference type="RefSeq" id="WP_140929427.1">
    <property type="nucleotide sequence ID" value="NZ_VFSU01000034.1"/>
</dbReference>
<evidence type="ECO:0000256" key="8">
    <source>
        <dbReference type="ARBA" id="ARBA00022679"/>
    </source>
</evidence>
<evidence type="ECO:0000256" key="6">
    <source>
        <dbReference type="ARBA" id="ARBA00022475"/>
    </source>
</evidence>
<evidence type="ECO:0000256" key="3">
    <source>
        <dbReference type="ARBA" id="ARBA00001946"/>
    </source>
</evidence>
<dbReference type="GO" id="GO:0000155">
    <property type="term" value="F:phosphorelay sensor kinase activity"/>
    <property type="evidence" value="ECO:0007669"/>
    <property type="project" value="InterPro"/>
</dbReference>
<dbReference type="GO" id="GO:0005886">
    <property type="term" value="C:plasma membrane"/>
    <property type="evidence" value="ECO:0007669"/>
    <property type="project" value="UniProtKB-SubCell"/>
</dbReference>
<comment type="cofactor">
    <cofactor evidence="2">
        <name>Mn(2+)</name>
        <dbReference type="ChEBI" id="CHEBI:29035"/>
    </cofactor>
</comment>
<keyword evidence="10 24" id="KW-0418">Kinase</keyword>
<name>A0A501XDA5_9SPHN</name>
<dbReference type="CDD" id="cd00075">
    <property type="entry name" value="HATPase"/>
    <property type="match status" value="1"/>
</dbReference>
<comment type="cofactor">
    <cofactor evidence="3">
        <name>Mg(2+)</name>
        <dbReference type="ChEBI" id="CHEBI:18420"/>
    </cofactor>
</comment>
<evidence type="ECO:0000259" key="23">
    <source>
        <dbReference type="PROSITE" id="PS50885"/>
    </source>
</evidence>
<dbReference type="PROSITE" id="PS50885">
    <property type="entry name" value="HAMP"/>
    <property type="match status" value="1"/>
</dbReference>
<keyword evidence="8" id="KW-0808">Transferase</keyword>
<keyword evidence="13" id="KW-0460">Magnesium</keyword>
<evidence type="ECO:0000256" key="9">
    <source>
        <dbReference type="ARBA" id="ARBA00022741"/>
    </source>
</evidence>
<dbReference type="InterPro" id="IPR003661">
    <property type="entry name" value="HisK_dim/P_dom"/>
</dbReference>
<evidence type="ECO:0000256" key="10">
    <source>
        <dbReference type="ARBA" id="ARBA00022777"/>
    </source>
</evidence>
<evidence type="ECO:0000256" key="15">
    <source>
        <dbReference type="ARBA" id="ARBA00023012"/>
    </source>
</evidence>
<dbReference type="InterPro" id="IPR050980">
    <property type="entry name" value="2C_sensor_his_kinase"/>
</dbReference>
<dbReference type="Gene3D" id="3.30.565.10">
    <property type="entry name" value="Histidine kinase-like ATPase, C-terminal domain"/>
    <property type="match status" value="1"/>
</dbReference>
<dbReference type="GO" id="GO:0005524">
    <property type="term" value="F:ATP binding"/>
    <property type="evidence" value="ECO:0007669"/>
    <property type="project" value="UniProtKB-KW"/>
</dbReference>
<keyword evidence="11" id="KW-0378">Hydrolase</keyword>
<dbReference type="InterPro" id="IPR036097">
    <property type="entry name" value="HisK_dim/P_sf"/>
</dbReference>
<keyword evidence="25" id="KW-1185">Reference proteome</keyword>
<dbReference type="Pfam" id="PF02518">
    <property type="entry name" value="HATPase_c"/>
    <property type="match status" value="1"/>
</dbReference>
<evidence type="ECO:0000313" key="25">
    <source>
        <dbReference type="Proteomes" id="UP000319897"/>
    </source>
</evidence>
<feature type="domain" description="HAMP" evidence="23">
    <location>
        <begin position="253"/>
        <end position="306"/>
    </location>
</feature>
<feature type="transmembrane region" description="Helical" evidence="21">
    <location>
        <begin position="21"/>
        <end position="43"/>
    </location>
</feature>
<dbReference type="Gene3D" id="1.10.287.130">
    <property type="match status" value="1"/>
</dbReference>
<feature type="domain" description="Histidine kinase" evidence="22">
    <location>
        <begin position="314"/>
        <end position="520"/>
    </location>
</feature>
<keyword evidence="14" id="KW-0904">Protein phosphatase</keyword>
<dbReference type="PRINTS" id="PR00344">
    <property type="entry name" value="BCTRLSENSOR"/>
</dbReference>
<dbReference type="InterPro" id="IPR036890">
    <property type="entry name" value="HATPase_C_sf"/>
</dbReference>
<comment type="subcellular location">
    <subcellularLocation>
        <location evidence="4">Cell membrane</location>
        <topology evidence="4">Multi-pass membrane protein</topology>
    </subcellularLocation>
</comment>
<keyword evidence="21" id="KW-0812">Transmembrane</keyword>
<accession>A0A501XDA5</accession>
<evidence type="ECO:0000256" key="21">
    <source>
        <dbReference type="SAM" id="Phobius"/>
    </source>
</evidence>
<keyword evidence="21" id="KW-1133">Transmembrane helix</keyword>
<keyword evidence="15" id="KW-0902">Two-component regulatory system</keyword>
<keyword evidence="9" id="KW-0547">Nucleotide-binding</keyword>
<dbReference type="PANTHER" id="PTHR44936:SF9">
    <property type="entry name" value="SENSOR PROTEIN CREC"/>
    <property type="match status" value="1"/>
</dbReference>
<evidence type="ECO:0000256" key="2">
    <source>
        <dbReference type="ARBA" id="ARBA00001936"/>
    </source>
</evidence>
<evidence type="ECO:0000256" key="7">
    <source>
        <dbReference type="ARBA" id="ARBA00022553"/>
    </source>
</evidence>
<dbReference type="PROSITE" id="PS50109">
    <property type="entry name" value="HIS_KIN"/>
    <property type="match status" value="1"/>
</dbReference>
<dbReference type="SMART" id="SM00388">
    <property type="entry name" value="HisKA"/>
    <property type="match status" value="1"/>
</dbReference>
<dbReference type="InterPro" id="IPR004358">
    <property type="entry name" value="Sig_transdc_His_kin-like_C"/>
</dbReference>
<keyword evidence="17" id="KW-0843">Virulence</keyword>
<proteinExistence type="predicted"/>
<gene>
    <name evidence="24" type="ORF">FJQ54_16075</name>
</gene>
<dbReference type="GO" id="GO:0004721">
    <property type="term" value="F:phosphoprotein phosphatase activity"/>
    <property type="evidence" value="ECO:0007669"/>
    <property type="project" value="UniProtKB-KW"/>
</dbReference>
<dbReference type="CDD" id="cd00082">
    <property type="entry name" value="HisKA"/>
    <property type="match status" value="1"/>
</dbReference>
<dbReference type="PANTHER" id="PTHR44936">
    <property type="entry name" value="SENSOR PROTEIN CREC"/>
    <property type="match status" value="1"/>
</dbReference>
<evidence type="ECO:0000256" key="20">
    <source>
        <dbReference type="ARBA" id="ARBA00041776"/>
    </source>
</evidence>
<evidence type="ECO:0000256" key="12">
    <source>
        <dbReference type="ARBA" id="ARBA00022840"/>
    </source>
</evidence>
<comment type="caution">
    <text evidence="24">The sequence shown here is derived from an EMBL/GenBank/DDBJ whole genome shotgun (WGS) entry which is preliminary data.</text>
</comment>
<dbReference type="SUPFAM" id="SSF47384">
    <property type="entry name" value="Homodimeric domain of signal transducing histidine kinase"/>
    <property type="match status" value="1"/>
</dbReference>
<keyword evidence="16" id="KW-0346">Stress response</keyword>
<evidence type="ECO:0000256" key="13">
    <source>
        <dbReference type="ARBA" id="ARBA00022842"/>
    </source>
</evidence>
<evidence type="ECO:0000256" key="11">
    <source>
        <dbReference type="ARBA" id="ARBA00022801"/>
    </source>
</evidence>
<feature type="transmembrane region" description="Helical" evidence="21">
    <location>
        <begin position="233"/>
        <end position="251"/>
    </location>
</feature>
<evidence type="ECO:0000259" key="22">
    <source>
        <dbReference type="PROSITE" id="PS50109"/>
    </source>
</evidence>
<evidence type="ECO:0000256" key="17">
    <source>
        <dbReference type="ARBA" id="ARBA00023026"/>
    </source>
</evidence>
<protein>
    <recommendedName>
        <fullName evidence="19">Signal transduction histidine-protein kinase/phosphatase MprB</fullName>
        <ecNumber evidence="5">2.7.13.3</ecNumber>
    </recommendedName>
    <alternativeName>
        <fullName evidence="20">Mycobacterial persistence regulator B</fullName>
    </alternativeName>
</protein>
<dbReference type="SUPFAM" id="SSF55874">
    <property type="entry name" value="ATPase domain of HSP90 chaperone/DNA topoisomerase II/histidine kinase"/>
    <property type="match status" value="1"/>
</dbReference>
<dbReference type="Pfam" id="PF00672">
    <property type="entry name" value="HAMP"/>
    <property type="match status" value="1"/>
</dbReference>
<dbReference type="Gene3D" id="6.10.340.10">
    <property type="match status" value="1"/>
</dbReference>
<keyword evidence="18" id="KW-0464">Manganese</keyword>
<evidence type="ECO:0000256" key="18">
    <source>
        <dbReference type="ARBA" id="ARBA00023211"/>
    </source>
</evidence>
<evidence type="ECO:0000256" key="14">
    <source>
        <dbReference type="ARBA" id="ARBA00022912"/>
    </source>
</evidence>
<dbReference type="InterPro" id="IPR003660">
    <property type="entry name" value="HAMP_dom"/>
</dbReference>
<dbReference type="InterPro" id="IPR005467">
    <property type="entry name" value="His_kinase_dom"/>
</dbReference>
<dbReference type="InterPro" id="IPR003594">
    <property type="entry name" value="HATPase_dom"/>
</dbReference>
<organism evidence="24 25">
    <name type="scientific">Sandaracinobacter neustonicus</name>
    <dbReference type="NCBI Taxonomy" id="1715348"/>
    <lineage>
        <taxon>Bacteria</taxon>
        <taxon>Pseudomonadati</taxon>
        <taxon>Pseudomonadota</taxon>
        <taxon>Alphaproteobacteria</taxon>
        <taxon>Sphingomonadales</taxon>
        <taxon>Sphingosinicellaceae</taxon>
        <taxon>Sandaracinobacter</taxon>
    </lineage>
</organism>
<dbReference type="AlphaFoldDB" id="A0A501XDA5"/>
<comment type="catalytic activity">
    <reaction evidence="1">
        <text>ATP + protein L-histidine = ADP + protein N-phospho-L-histidine.</text>
        <dbReference type="EC" id="2.7.13.3"/>
    </reaction>
</comment>
<dbReference type="CDD" id="cd06225">
    <property type="entry name" value="HAMP"/>
    <property type="match status" value="1"/>
</dbReference>
<dbReference type="OrthoDB" id="9815202at2"/>
<keyword evidence="7" id="KW-0597">Phosphoprotein</keyword>
<dbReference type="EMBL" id="VFSU01000034">
    <property type="protein sequence ID" value="TPE58575.1"/>
    <property type="molecule type" value="Genomic_DNA"/>
</dbReference>
<dbReference type="FunFam" id="1.10.287.130:FF:000001">
    <property type="entry name" value="Two-component sensor histidine kinase"/>
    <property type="match status" value="1"/>
</dbReference>
<dbReference type="EC" id="2.7.13.3" evidence="5"/>
<evidence type="ECO:0000256" key="1">
    <source>
        <dbReference type="ARBA" id="ARBA00000085"/>
    </source>
</evidence>
<keyword evidence="6" id="KW-1003">Cell membrane</keyword>
<evidence type="ECO:0000256" key="16">
    <source>
        <dbReference type="ARBA" id="ARBA00023016"/>
    </source>
</evidence>
<dbReference type="Pfam" id="PF00512">
    <property type="entry name" value="HisKA"/>
    <property type="match status" value="1"/>
</dbReference>
<dbReference type="SMART" id="SM00387">
    <property type="entry name" value="HATPase_c"/>
    <property type="match status" value="1"/>
</dbReference>
<dbReference type="Proteomes" id="UP000319897">
    <property type="component" value="Unassembled WGS sequence"/>
</dbReference>
<keyword evidence="21" id="KW-0472">Membrane</keyword>
<dbReference type="SMART" id="SM00304">
    <property type="entry name" value="HAMP"/>
    <property type="match status" value="1"/>
</dbReference>
<evidence type="ECO:0000256" key="5">
    <source>
        <dbReference type="ARBA" id="ARBA00012438"/>
    </source>
</evidence>
<reference evidence="24 25" key="1">
    <citation type="submission" date="2019-06" db="EMBL/GenBank/DDBJ databases">
        <authorList>
            <person name="Lee I."/>
            <person name="Jang G.I."/>
            <person name="Hwang C.Y."/>
        </authorList>
    </citation>
    <scope>NUCLEOTIDE SEQUENCE [LARGE SCALE GENOMIC DNA]</scope>
    <source>
        <strain evidence="24 25">PAMC 28131</strain>
    </source>
</reference>
<evidence type="ECO:0000256" key="4">
    <source>
        <dbReference type="ARBA" id="ARBA00004651"/>
    </source>
</evidence>
<sequence>MIGRLKAIVRRHWPALHLRTILFATLLLVAALPGFGALFLRVYENTVVRQTEAELVSQGAALAATAAQLWPGRQQPVGQQAGYAPEPPAIDLSSAVQLPERPASVPAARPADPAAETVAAMLQPVMAETARTTLASLRLIDRSGVVVGGPEAGRQLVGVVELQAALGGRPSTVLRRNGAYSPRYSMEWLSRAAAVRLHHARPVIVDGKVAGAILLSRSPRALFRGIYEDRGKIALGVALIFSALVVLAGLLSRGIARPIDRLASATRSVAAGGGDVPEPPATAAIEIRDLYRNFAQMAEAIGHRSRYLRDFATAVSHEFKTPLTSIRGSVELLQDHGDMSEAERVRFLANIAADANRLNLLVSRLLDLARADMQPARDERADLRTILRQSADSLSSEGFTVEMSGFDAAVPVICPAASLETIATILIDNARLAGASRVRFSHASPKAEQVELICDDNGPGIPEADRQRVFEPFFTSRRAGGGTGLGLPIARSLLEAASASIRLEPMATGSRFVIVLRSGLLQRAPAQGDQVGRRA</sequence>
<evidence type="ECO:0000256" key="19">
    <source>
        <dbReference type="ARBA" id="ARBA00040454"/>
    </source>
</evidence>
<evidence type="ECO:0000313" key="24">
    <source>
        <dbReference type="EMBL" id="TPE58575.1"/>
    </source>
</evidence>